<keyword evidence="2" id="KW-0732">Signal</keyword>
<dbReference type="GO" id="GO:0005975">
    <property type="term" value="P:carbohydrate metabolic process"/>
    <property type="evidence" value="ECO:0007669"/>
    <property type="project" value="InterPro"/>
</dbReference>
<dbReference type="PROSITE" id="PS51762">
    <property type="entry name" value="GH16_2"/>
    <property type="match status" value="1"/>
</dbReference>
<dbReference type="Pfam" id="PF00722">
    <property type="entry name" value="Glyco_hydro_16"/>
    <property type="match status" value="1"/>
</dbReference>
<dbReference type="SMART" id="SM00458">
    <property type="entry name" value="RICIN"/>
    <property type="match status" value="1"/>
</dbReference>
<dbReference type="Gene3D" id="2.60.120.200">
    <property type="match status" value="1"/>
</dbReference>
<dbReference type="InterPro" id="IPR050546">
    <property type="entry name" value="Glycosyl_Hydrlase_16"/>
</dbReference>
<dbReference type="Pfam" id="PF14200">
    <property type="entry name" value="RicinB_lectin_2"/>
    <property type="match status" value="1"/>
</dbReference>
<evidence type="ECO:0000313" key="5">
    <source>
        <dbReference type="Proteomes" id="UP000018861"/>
    </source>
</evidence>
<dbReference type="EMBL" id="BAIQ01000039">
    <property type="protein sequence ID" value="GAE16617.1"/>
    <property type="molecule type" value="Genomic_DNA"/>
</dbReference>
<feature type="signal peptide" evidence="2">
    <location>
        <begin position="1"/>
        <end position="21"/>
    </location>
</feature>
<evidence type="ECO:0000256" key="2">
    <source>
        <dbReference type="SAM" id="SignalP"/>
    </source>
</evidence>
<name>W4PA31_9BACE</name>
<dbReference type="InterPro" id="IPR013320">
    <property type="entry name" value="ConA-like_dom_sf"/>
</dbReference>
<dbReference type="CDD" id="cd08023">
    <property type="entry name" value="GH16_laminarinase_like"/>
    <property type="match status" value="1"/>
</dbReference>
<dbReference type="PANTHER" id="PTHR10963:SF55">
    <property type="entry name" value="GLYCOSIDE HYDROLASE FAMILY 16 PROTEIN"/>
    <property type="match status" value="1"/>
</dbReference>
<accession>W4PA31</accession>
<sequence>MNCKKILISSLLISFISCNLSTDFEPITQEEKSNYLGTRSQQSLVIFEDDFEQTGRIPDTTKWSLCPRIEPAWGKHLSESYDQAFVENGNLVLLAEKKEGEYKAGGIQTLGKFDFQYGKVEVCARFTKTAQGGWPAIWMMPSIHRYAGSSWPACGEIDIMEQLNHQSIVHQTIHSHYKNTLHFYLPVPAMISSYKRDEYNVYGLEWTPDYLIFSINGQSKLKYPNMHFASEPSKKQWPFNAPFYLILNYALGGPDTWPGEIKDADLPAKMEIDWVRIYSHTLSEHHITSGDTYNILTALNAKSAVDVAGAGTTDGTSVILWHGNSAVNQKWIVTELDNGYYRLSPVYVPDQALSAPLDSSATNQQLEIRTYKGELSQQWKIKSVGNGFFTLSPAYSPEMSMDVIGEETEDGTSIALWKTTEKINQRFMFKKTR</sequence>
<dbReference type="CDD" id="cd00161">
    <property type="entry name" value="beta-trefoil_Ricin-like"/>
    <property type="match status" value="1"/>
</dbReference>
<dbReference type="GO" id="GO:0004553">
    <property type="term" value="F:hydrolase activity, hydrolyzing O-glycosyl compounds"/>
    <property type="evidence" value="ECO:0007669"/>
    <property type="project" value="InterPro"/>
</dbReference>
<evidence type="ECO:0000256" key="1">
    <source>
        <dbReference type="ARBA" id="ARBA00006865"/>
    </source>
</evidence>
<dbReference type="Proteomes" id="UP000018861">
    <property type="component" value="Unassembled WGS sequence"/>
</dbReference>
<dbReference type="Gene3D" id="2.80.10.50">
    <property type="match status" value="2"/>
</dbReference>
<dbReference type="PANTHER" id="PTHR10963">
    <property type="entry name" value="GLYCOSYL HYDROLASE-RELATED"/>
    <property type="match status" value="1"/>
</dbReference>
<dbReference type="PROSITE" id="PS50231">
    <property type="entry name" value="RICIN_B_LECTIN"/>
    <property type="match status" value="1"/>
</dbReference>
<evidence type="ECO:0000259" key="3">
    <source>
        <dbReference type="PROSITE" id="PS51762"/>
    </source>
</evidence>
<feature type="domain" description="GH16" evidence="3">
    <location>
        <begin position="22"/>
        <end position="283"/>
    </location>
</feature>
<dbReference type="InterPro" id="IPR000772">
    <property type="entry name" value="Ricin_B_lectin"/>
</dbReference>
<gene>
    <name evidence="4" type="ORF">JCM6292_3075</name>
</gene>
<dbReference type="SUPFAM" id="SSF49899">
    <property type="entry name" value="Concanavalin A-like lectins/glucanases"/>
    <property type="match status" value="1"/>
</dbReference>
<proteinExistence type="inferred from homology"/>
<dbReference type="AlphaFoldDB" id="W4PA31"/>
<dbReference type="InterPro" id="IPR000757">
    <property type="entry name" value="Beta-glucanase-like"/>
</dbReference>
<dbReference type="SUPFAM" id="SSF50370">
    <property type="entry name" value="Ricin B-like lectins"/>
    <property type="match status" value="1"/>
</dbReference>
<evidence type="ECO:0000313" key="4">
    <source>
        <dbReference type="EMBL" id="GAE16617.1"/>
    </source>
</evidence>
<comment type="similarity">
    <text evidence="1">Belongs to the glycosyl hydrolase 16 family.</text>
</comment>
<reference evidence="4 5" key="1">
    <citation type="journal article" date="2014" name="Genome Announc.">
        <title>Draft Genome Sequences of Three Strains of Bacteroides pyogenes Isolated from a Cat and Swine.</title>
        <authorList>
            <person name="Sakamoto M."/>
            <person name="Oshima K."/>
            <person name="Suda W."/>
            <person name="Kitamura K."/>
            <person name="Iida T."/>
            <person name="Hattori M."/>
            <person name="Ohkuma M."/>
        </authorList>
    </citation>
    <scope>NUCLEOTIDE SEQUENCE [LARGE SCALE GENOMIC DNA]</scope>
    <source>
        <strain evidence="4 5">JCM 6292</strain>
    </source>
</reference>
<dbReference type="InterPro" id="IPR035992">
    <property type="entry name" value="Ricin_B-like_lectins"/>
</dbReference>
<feature type="chain" id="PRO_5004846311" evidence="2">
    <location>
        <begin position="22"/>
        <end position="433"/>
    </location>
</feature>
<comment type="caution">
    <text evidence="4">The sequence shown here is derived from an EMBL/GenBank/DDBJ whole genome shotgun (WGS) entry which is preliminary data.</text>
</comment>
<dbReference type="PROSITE" id="PS51257">
    <property type="entry name" value="PROKAR_LIPOPROTEIN"/>
    <property type="match status" value="1"/>
</dbReference>
<protein>
    <submittedName>
        <fullName evidence="4">Beta-glucanase</fullName>
    </submittedName>
</protein>
<organism evidence="4 5">
    <name type="scientific">Bacteroides pyogenes JCM 6292</name>
    <dbReference type="NCBI Taxonomy" id="1235809"/>
    <lineage>
        <taxon>Bacteria</taxon>
        <taxon>Pseudomonadati</taxon>
        <taxon>Bacteroidota</taxon>
        <taxon>Bacteroidia</taxon>
        <taxon>Bacteroidales</taxon>
        <taxon>Bacteroidaceae</taxon>
        <taxon>Bacteroides</taxon>
    </lineage>
</organism>